<organism evidence="3 4">
    <name type="scientific">Candidatus Magasanikbacteria bacterium GW2011_GWA2_40_10</name>
    <dbReference type="NCBI Taxonomy" id="1619037"/>
    <lineage>
        <taxon>Bacteria</taxon>
        <taxon>Candidatus Magasanikiibacteriota</taxon>
    </lineage>
</organism>
<dbReference type="EMBL" id="LBXR01000005">
    <property type="protein sequence ID" value="KKR34907.1"/>
    <property type="molecule type" value="Genomic_DNA"/>
</dbReference>
<feature type="transmembrane region" description="Helical" evidence="1">
    <location>
        <begin position="53"/>
        <end position="74"/>
    </location>
</feature>
<gene>
    <name evidence="3" type="ORF">UT67_C0005G0019</name>
</gene>
<feature type="transmembrane region" description="Helical" evidence="1">
    <location>
        <begin position="95"/>
        <end position="117"/>
    </location>
</feature>
<dbReference type="AlphaFoldDB" id="A0A0G0TAM3"/>
<proteinExistence type="predicted"/>
<dbReference type="InterPro" id="IPR043993">
    <property type="entry name" value="T4SS_pilin"/>
</dbReference>
<evidence type="ECO:0000313" key="3">
    <source>
        <dbReference type="EMBL" id="KKR34907.1"/>
    </source>
</evidence>
<evidence type="ECO:0000256" key="2">
    <source>
        <dbReference type="SAM" id="SignalP"/>
    </source>
</evidence>
<keyword evidence="2" id="KW-0732">Signal</keyword>
<feature type="chain" id="PRO_5002534580" evidence="2">
    <location>
        <begin position="25"/>
        <end position="127"/>
    </location>
</feature>
<evidence type="ECO:0000313" key="4">
    <source>
        <dbReference type="Proteomes" id="UP000034855"/>
    </source>
</evidence>
<keyword evidence="1" id="KW-1133">Transmembrane helix</keyword>
<accession>A0A0G0TAM3</accession>
<feature type="signal peptide" evidence="2">
    <location>
        <begin position="1"/>
        <end position="24"/>
    </location>
</feature>
<evidence type="ECO:0000256" key="1">
    <source>
        <dbReference type="SAM" id="Phobius"/>
    </source>
</evidence>
<dbReference type="STRING" id="1619037.UT67_C0005G0019"/>
<dbReference type="Pfam" id="PF18895">
    <property type="entry name" value="T4SS_pilin"/>
    <property type="match status" value="1"/>
</dbReference>
<keyword evidence="1" id="KW-0472">Membrane</keyword>
<protein>
    <submittedName>
        <fullName evidence="3">Uncharacterized protein</fullName>
    </submittedName>
</protein>
<comment type="caution">
    <text evidence="3">The sequence shown here is derived from an EMBL/GenBank/DDBJ whole genome shotgun (WGS) entry which is preliminary data.</text>
</comment>
<dbReference type="Proteomes" id="UP000034855">
    <property type="component" value="Unassembled WGS sequence"/>
</dbReference>
<reference evidence="3 4" key="1">
    <citation type="journal article" date="2015" name="Nature">
        <title>rRNA introns, odd ribosomes, and small enigmatic genomes across a large radiation of phyla.</title>
        <authorList>
            <person name="Brown C.T."/>
            <person name="Hug L.A."/>
            <person name="Thomas B.C."/>
            <person name="Sharon I."/>
            <person name="Castelle C.J."/>
            <person name="Singh A."/>
            <person name="Wilkins M.J."/>
            <person name="Williams K.H."/>
            <person name="Banfield J.F."/>
        </authorList>
    </citation>
    <scope>NUCLEOTIDE SEQUENCE [LARGE SCALE GENOMIC DNA]</scope>
</reference>
<name>A0A0G0TAM3_9BACT</name>
<sequence>MMKLKQMFAVMATLSMLAPAVVMAQTPDLVPTDLGIQYGEATGLGNKDIRVTIASIIKTAMGLLGIVAVVIILIGGFKWMTAGGNDEQTGEAKKWIFSGVIGLAIILSAYALATYVINSLVQATTGV</sequence>
<keyword evidence="1" id="KW-0812">Transmembrane</keyword>